<comment type="caution">
    <text evidence="1">The sequence shown here is derived from an EMBL/GenBank/DDBJ whole genome shotgun (WGS) entry which is preliminary data.</text>
</comment>
<reference evidence="1 2" key="1">
    <citation type="submission" date="2024-08" db="EMBL/GenBank/DDBJ databases">
        <authorList>
            <person name="Cucini C."/>
            <person name="Frati F."/>
        </authorList>
    </citation>
    <scope>NUCLEOTIDE SEQUENCE [LARGE SCALE GENOMIC DNA]</scope>
</reference>
<dbReference type="EMBL" id="CAXLJM020000068">
    <property type="protein sequence ID" value="CAL8122943.1"/>
    <property type="molecule type" value="Genomic_DNA"/>
</dbReference>
<proteinExistence type="predicted"/>
<protein>
    <submittedName>
        <fullName evidence="1">Uncharacterized protein</fullName>
    </submittedName>
</protein>
<name>A0ABP1R9F1_9HEXA</name>
<evidence type="ECO:0000313" key="2">
    <source>
        <dbReference type="Proteomes" id="UP001642540"/>
    </source>
</evidence>
<evidence type="ECO:0000313" key="1">
    <source>
        <dbReference type="EMBL" id="CAL8122943.1"/>
    </source>
</evidence>
<dbReference type="Proteomes" id="UP001642540">
    <property type="component" value="Unassembled WGS sequence"/>
</dbReference>
<sequence>MKYIYECPNPVSVKKTLLFSYFTTQNLTSAITTQIRNYVEENVNQKPHFYNIRTFTSFRELPILIFMVEHFVEMRKAAGKHKGEGFTSFIARSRSYEKY</sequence>
<accession>A0ABP1R9F1</accession>
<gene>
    <name evidence="1" type="ORF">ODALV1_LOCUS20025</name>
</gene>
<organism evidence="1 2">
    <name type="scientific">Orchesella dallaii</name>
    <dbReference type="NCBI Taxonomy" id="48710"/>
    <lineage>
        <taxon>Eukaryota</taxon>
        <taxon>Metazoa</taxon>
        <taxon>Ecdysozoa</taxon>
        <taxon>Arthropoda</taxon>
        <taxon>Hexapoda</taxon>
        <taxon>Collembola</taxon>
        <taxon>Entomobryomorpha</taxon>
        <taxon>Entomobryoidea</taxon>
        <taxon>Orchesellidae</taxon>
        <taxon>Orchesellinae</taxon>
        <taxon>Orchesella</taxon>
    </lineage>
</organism>
<keyword evidence="2" id="KW-1185">Reference proteome</keyword>